<sequence length="136" mass="13995">MTDRNQRYGRPSALGLFVLVAGIMLMHAVVFAACHGGSSGAHTGHPPAVTMAMSGTPASISSAEHPSDADAAHTSMHACVFVLSALALALGLILVAWLGADPGDTAGPAARARLSRQPRPPPWTVLSLPELSILRI</sequence>
<organism evidence="3 4">
    <name type="scientific">Nocardia pseudobrasiliensis</name>
    <dbReference type="NCBI Taxonomy" id="45979"/>
    <lineage>
        <taxon>Bacteria</taxon>
        <taxon>Bacillati</taxon>
        <taxon>Actinomycetota</taxon>
        <taxon>Actinomycetes</taxon>
        <taxon>Mycobacteriales</taxon>
        <taxon>Nocardiaceae</taxon>
        <taxon>Nocardia</taxon>
    </lineage>
</organism>
<dbReference type="PROSITE" id="PS51257">
    <property type="entry name" value="PROKAR_LIPOPROTEIN"/>
    <property type="match status" value="1"/>
</dbReference>
<evidence type="ECO:0000313" key="3">
    <source>
        <dbReference type="EMBL" id="RDI66880.1"/>
    </source>
</evidence>
<keyword evidence="2" id="KW-0472">Membrane</keyword>
<feature type="transmembrane region" description="Helical" evidence="2">
    <location>
        <begin position="75"/>
        <end position="98"/>
    </location>
</feature>
<dbReference type="RefSeq" id="WP_067994664.1">
    <property type="nucleotide sequence ID" value="NZ_QQBC01000004.1"/>
</dbReference>
<gene>
    <name evidence="3" type="ORF">DFR76_104633</name>
</gene>
<dbReference type="AlphaFoldDB" id="A0A370I8E5"/>
<keyword evidence="2" id="KW-1133">Transmembrane helix</keyword>
<proteinExistence type="predicted"/>
<dbReference type="Proteomes" id="UP000254869">
    <property type="component" value="Unassembled WGS sequence"/>
</dbReference>
<reference evidence="3 4" key="1">
    <citation type="submission" date="2018-07" db="EMBL/GenBank/DDBJ databases">
        <title>Genomic Encyclopedia of Type Strains, Phase IV (KMG-IV): sequencing the most valuable type-strain genomes for metagenomic binning, comparative biology and taxonomic classification.</title>
        <authorList>
            <person name="Goeker M."/>
        </authorList>
    </citation>
    <scope>NUCLEOTIDE SEQUENCE [LARGE SCALE GENOMIC DNA]</scope>
    <source>
        <strain evidence="3 4">DSM 44290</strain>
    </source>
</reference>
<name>A0A370I8E5_9NOCA</name>
<feature type="region of interest" description="Disordered" evidence="1">
    <location>
        <begin position="45"/>
        <end position="67"/>
    </location>
</feature>
<evidence type="ECO:0000256" key="2">
    <source>
        <dbReference type="SAM" id="Phobius"/>
    </source>
</evidence>
<evidence type="ECO:0000313" key="4">
    <source>
        <dbReference type="Proteomes" id="UP000254869"/>
    </source>
</evidence>
<keyword evidence="4" id="KW-1185">Reference proteome</keyword>
<dbReference type="STRING" id="1210086.GCA_001613105_01829"/>
<dbReference type="InterPro" id="IPR046151">
    <property type="entry name" value="DUF6153"/>
</dbReference>
<keyword evidence="2" id="KW-0812">Transmembrane</keyword>
<dbReference type="Pfam" id="PF19650">
    <property type="entry name" value="DUF6153"/>
    <property type="match status" value="1"/>
</dbReference>
<dbReference type="EMBL" id="QQBC01000004">
    <property type="protein sequence ID" value="RDI66880.1"/>
    <property type="molecule type" value="Genomic_DNA"/>
</dbReference>
<evidence type="ECO:0000256" key="1">
    <source>
        <dbReference type="SAM" id="MobiDB-lite"/>
    </source>
</evidence>
<feature type="transmembrane region" description="Helical" evidence="2">
    <location>
        <begin position="12"/>
        <end position="33"/>
    </location>
</feature>
<accession>A0A370I8E5</accession>
<protein>
    <submittedName>
        <fullName evidence="3">Uncharacterized protein</fullName>
    </submittedName>
</protein>
<comment type="caution">
    <text evidence="3">The sequence shown here is derived from an EMBL/GenBank/DDBJ whole genome shotgun (WGS) entry which is preliminary data.</text>
</comment>